<comment type="caution">
    <text evidence="1">The sequence shown here is derived from an EMBL/GenBank/DDBJ whole genome shotgun (WGS) entry which is preliminary data.</text>
</comment>
<evidence type="ECO:0000313" key="1">
    <source>
        <dbReference type="EMBL" id="CAG8759261.1"/>
    </source>
</evidence>
<name>A0ACA9QMR5_9GLOM</name>
<sequence>MLRHKKAPKYERSTEAEKQEAPRPRSKKTPKHRFKKVLKYARMHQSTQECTEAEKQESTEA</sequence>
<proteinExistence type="predicted"/>
<dbReference type="Proteomes" id="UP000789920">
    <property type="component" value="Unassembled WGS sequence"/>
</dbReference>
<protein>
    <submittedName>
        <fullName evidence="1">32200_t:CDS:1</fullName>
    </submittedName>
</protein>
<evidence type="ECO:0000313" key="2">
    <source>
        <dbReference type="Proteomes" id="UP000789920"/>
    </source>
</evidence>
<feature type="non-terminal residue" evidence="1">
    <location>
        <position position="61"/>
    </location>
</feature>
<keyword evidence="2" id="KW-1185">Reference proteome</keyword>
<gene>
    <name evidence="1" type="ORF">RPERSI_LOCUS15042</name>
</gene>
<dbReference type="EMBL" id="CAJVQC010035531">
    <property type="protein sequence ID" value="CAG8759261.1"/>
    <property type="molecule type" value="Genomic_DNA"/>
</dbReference>
<reference evidence="1" key="1">
    <citation type="submission" date="2021-06" db="EMBL/GenBank/DDBJ databases">
        <authorList>
            <person name="Kallberg Y."/>
            <person name="Tangrot J."/>
            <person name="Rosling A."/>
        </authorList>
    </citation>
    <scope>NUCLEOTIDE SEQUENCE</scope>
    <source>
        <strain evidence="1">MA461A</strain>
    </source>
</reference>
<organism evidence="1 2">
    <name type="scientific">Racocetra persica</name>
    <dbReference type="NCBI Taxonomy" id="160502"/>
    <lineage>
        <taxon>Eukaryota</taxon>
        <taxon>Fungi</taxon>
        <taxon>Fungi incertae sedis</taxon>
        <taxon>Mucoromycota</taxon>
        <taxon>Glomeromycotina</taxon>
        <taxon>Glomeromycetes</taxon>
        <taxon>Diversisporales</taxon>
        <taxon>Gigasporaceae</taxon>
        <taxon>Racocetra</taxon>
    </lineage>
</organism>
<accession>A0ACA9QMR5</accession>